<sequence>MRTWMVAGATTLMLVVGSQAAEARAGRGFGRLFSGRTHATYRPAVPNPSRETRIEPRAGMPGSGSALVVTPGRVASAAAAGAVVPAWSAETSPAGERVAQPARSELPGLHPMQEARVLRPPCAPERTVGRVGSDGTGFCLIN</sequence>
<evidence type="ECO:0000313" key="4">
    <source>
        <dbReference type="Proteomes" id="UP001244297"/>
    </source>
</evidence>
<keyword evidence="4" id="KW-1185">Reference proteome</keyword>
<name>A0ABT8ATI2_9HYPH</name>
<feature type="chain" id="PRO_5045880573" evidence="2">
    <location>
        <begin position="21"/>
        <end position="142"/>
    </location>
</feature>
<evidence type="ECO:0000313" key="3">
    <source>
        <dbReference type="EMBL" id="MDN3573257.1"/>
    </source>
</evidence>
<keyword evidence="2" id="KW-0732">Signal</keyword>
<dbReference type="EMBL" id="JAUFPT010000069">
    <property type="protein sequence ID" value="MDN3573257.1"/>
    <property type="molecule type" value="Genomic_DNA"/>
</dbReference>
<evidence type="ECO:0000256" key="1">
    <source>
        <dbReference type="SAM" id="MobiDB-lite"/>
    </source>
</evidence>
<feature type="signal peptide" evidence="2">
    <location>
        <begin position="1"/>
        <end position="20"/>
    </location>
</feature>
<organism evidence="3 4">
    <name type="scientific">Methylobacterium longum</name>
    <dbReference type="NCBI Taxonomy" id="767694"/>
    <lineage>
        <taxon>Bacteria</taxon>
        <taxon>Pseudomonadati</taxon>
        <taxon>Pseudomonadota</taxon>
        <taxon>Alphaproteobacteria</taxon>
        <taxon>Hyphomicrobiales</taxon>
        <taxon>Methylobacteriaceae</taxon>
        <taxon>Methylobacterium</taxon>
    </lineage>
</organism>
<proteinExistence type="predicted"/>
<dbReference type="RefSeq" id="WP_238290332.1">
    <property type="nucleotide sequence ID" value="NZ_BPQS01000022.1"/>
</dbReference>
<comment type="caution">
    <text evidence="3">The sequence shown here is derived from an EMBL/GenBank/DDBJ whole genome shotgun (WGS) entry which is preliminary data.</text>
</comment>
<evidence type="ECO:0000256" key="2">
    <source>
        <dbReference type="SAM" id="SignalP"/>
    </source>
</evidence>
<protein>
    <submittedName>
        <fullName evidence="3">Uncharacterized protein</fullName>
    </submittedName>
</protein>
<reference evidence="4" key="1">
    <citation type="journal article" date="2019" name="Int. J. Syst. Evol. Microbiol.">
        <title>The Global Catalogue of Microorganisms (GCM) 10K type strain sequencing project: providing services to taxonomists for standard genome sequencing and annotation.</title>
        <authorList>
            <consortium name="The Broad Institute Genomics Platform"/>
            <consortium name="The Broad Institute Genome Sequencing Center for Infectious Disease"/>
            <person name="Wu L."/>
            <person name="Ma J."/>
        </authorList>
    </citation>
    <scope>NUCLEOTIDE SEQUENCE [LARGE SCALE GENOMIC DNA]</scope>
    <source>
        <strain evidence="4">CECT 7806</strain>
    </source>
</reference>
<accession>A0ABT8ATI2</accession>
<gene>
    <name evidence="3" type="ORF">QWZ18_21870</name>
</gene>
<feature type="region of interest" description="Disordered" evidence="1">
    <location>
        <begin position="44"/>
        <end position="65"/>
    </location>
</feature>
<dbReference type="Proteomes" id="UP001244297">
    <property type="component" value="Unassembled WGS sequence"/>
</dbReference>